<evidence type="ECO:0000259" key="8">
    <source>
        <dbReference type="PROSITE" id="PS51332"/>
    </source>
</evidence>
<dbReference type="PANTHER" id="PTHR43409">
    <property type="entry name" value="ANAEROBIC MAGNESIUM-PROTOPORPHYRIN IX MONOMETHYL ESTER CYCLASE-RELATED"/>
    <property type="match status" value="1"/>
</dbReference>
<dbReference type="GO" id="GO:0051539">
    <property type="term" value="F:4 iron, 4 sulfur cluster binding"/>
    <property type="evidence" value="ECO:0007669"/>
    <property type="project" value="UniProtKB-KW"/>
</dbReference>
<dbReference type="Gene3D" id="3.40.50.280">
    <property type="entry name" value="Cobalamin-binding domain"/>
    <property type="match status" value="1"/>
</dbReference>
<evidence type="ECO:0000256" key="4">
    <source>
        <dbReference type="ARBA" id="ARBA00022691"/>
    </source>
</evidence>
<dbReference type="InterPro" id="IPR025274">
    <property type="entry name" value="DUF4070"/>
</dbReference>
<dbReference type="InterPro" id="IPR058240">
    <property type="entry name" value="rSAM_sf"/>
</dbReference>
<dbReference type="Pfam" id="PF04055">
    <property type="entry name" value="Radical_SAM"/>
    <property type="match status" value="1"/>
</dbReference>
<evidence type="ECO:0000313" key="11">
    <source>
        <dbReference type="Proteomes" id="UP000030700"/>
    </source>
</evidence>
<feature type="domain" description="B12-binding" evidence="8">
    <location>
        <begin position="59"/>
        <end position="135"/>
    </location>
</feature>
<dbReference type="CDD" id="cd01335">
    <property type="entry name" value="Radical_SAM"/>
    <property type="match status" value="1"/>
</dbReference>
<dbReference type="AlphaFoldDB" id="A0A0S6W0P0"/>
<dbReference type="HOGENOM" id="CLU_021572_5_1_0"/>
<dbReference type="InterPro" id="IPR006638">
    <property type="entry name" value="Elp3/MiaA/NifB-like_rSAM"/>
</dbReference>
<evidence type="ECO:0000256" key="3">
    <source>
        <dbReference type="ARBA" id="ARBA00022679"/>
    </source>
</evidence>
<dbReference type="InterPro" id="IPR034466">
    <property type="entry name" value="Methyltransferase_Class_B"/>
</dbReference>
<dbReference type="InterPro" id="IPR007197">
    <property type="entry name" value="rSAM"/>
</dbReference>
<dbReference type="InterPro" id="IPR051198">
    <property type="entry name" value="BchE-like"/>
</dbReference>
<dbReference type="SFLD" id="SFLDG01123">
    <property type="entry name" value="methyltransferase_(Class_B)"/>
    <property type="match status" value="1"/>
</dbReference>
<dbReference type="InterPro" id="IPR006158">
    <property type="entry name" value="Cobalamin-bd"/>
</dbReference>
<gene>
    <name evidence="10" type="ORF">U14_04504</name>
</gene>
<dbReference type="Pfam" id="PF13282">
    <property type="entry name" value="DUF4070"/>
    <property type="match status" value="1"/>
</dbReference>
<dbReference type="PROSITE" id="PS51332">
    <property type="entry name" value="B12_BINDING"/>
    <property type="match status" value="1"/>
</dbReference>
<comment type="cofactor">
    <cofactor evidence="1">
        <name>[4Fe-4S] cluster</name>
        <dbReference type="ChEBI" id="CHEBI:49883"/>
    </cofactor>
</comment>
<name>A0A0S6W0P0_9BACT</name>
<dbReference type="Proteomes" id="UP000030700">
    <property type="component" value="Unassembled WGS sequence"/>
</dbReference>
<evidence type="ECO:0000256" key="2">
    <source>
        <dbReference type="ARBA" id="ARBA00022603"/>
    </source>
</evidence>
<keyword evidence="4" id="KW-0949">S-adenosyl-L-methionine</keyword>
<dbReference type="SFLD" id="SFLDS00029">
    <property type="entry name" value="Radical_SAM"/>
    <property type="match status" value="1"/>
</dbReference>
<accession>A0A0S6W0P0</accession>
<evidence type="ECO:0000256" key="7">
    <source>
        <dbReference type="ARBA" id="ARBA00023014"/>
    </source>
</evidence>
<dbReference type="SUPFAM" id="SSF102114">
    <property type="entry name" value="Radical SAM enzymes"/>
    <property type="match status" value="1"/>
</dbReference>
<feature type="domain" description="Radical SAM core" evidence="9">
    <location>
        <begin position="159"/>
        <end position="380"/>
    </location>
</feature>
<dbReference type="GO" id="GO:0008168">
    <property type="term" value="F:methyltransferase activity"/>
    <property type="evidence" value="ECO:0007669"/>
    <property type="project" value="UniProtKB-KW"/>
</dbReference>
<evidence type="ECO:0000256" key="1">
    <source>
        <dbReference type="ARBA" id="ARBA00001966"/>
    </source>
</evidence>
<proteinExistence type="predicted"/>
<protein>
    <submittedName>
        <fullName evidence="10">BchE/P-methylase family protein</fullName>
    </submittedName>
</protein>
<keyword evidence="6" id="KW-0408">Iron</keyword>
<dbReference type="EMBL" id="DF820459">
    <property type="protein sequence ID" value="GAK53239.1"/>
    <property type="molecule type" value="Genomic_DNA"/>
</dbReference>
<keyword evidence="5" id="KW-0479">Metal-binding</keyword>
<dbReference type="PROSITE" id="PS51918">
    <property type="entry name" value="RADICAL_SAM"/>
    <property type="match status" value="1"/>
</dbReference>
<evidence type="ECO:0000256" key="6">
    <source>
        <dbReference type="ARBA" id="ARBA00023004"/>
    </source>
</evidence>
<dbReference type="STRING" id="1499966.U14_04504"/>
<dbReference type="PANTHER" id="PTHR43409:SF7">
    <property type="entry name" value="BLL1977 PROTEIN"/>
    <property type="match status" value="1"/>
</dbReference>
<dbReference type="GO" id="GO:0046872">
    <property type="term" value="F:metal ion binding"/>
    <property type="evidence" value="ECO:0007669"/>
    <property type="project" value="UniProtKB-KW"/>
</dbReference>
<keyword evidence="7" id="KW-0411">Iron-sulfur</keyword>
<keyword evidence="2 10" id="KW-0489">Methyltransferase</keyword>
<dbReference type="SMART" id="SM00729">
    <property type="entry name" value="Elp3"/>
    <property type="match status" value="1"/>
</dbReference>
<dbReference type="GO" id="GO:0031419">
    <property type="term" value="F:cobalamin binding"/>
    <property type="evidence" value="ECO:0007669"/>
    <property type="project" value="InterPro"/>
</dbReference>
<reference evidence="10" key="1">
    <citation type="journal article" date="2015" name="PeerJ">
        <title>First genomic representation of candidate bacterial phylum KSB3 points to enhanced environmental sensing as a trigger of wastewater bulking.</title>
        <authorList>
            <person name="Sekiguchi Y."/>
            <person name="Ohashi A."/>
            <person name="Parks D.H."/>
            <person name="Yamauchi T."/>
            <person name="Tyson G.W."/>
            <person name="Hugenholtz P."/>
        </authorList>
    </citation>
    <scope>NUCLEOTIDE SEQUENCE [LARGE SCALE GENOMIC DNA]</scope>
</reference>
<keyword evidence="3" id="KW-0808">Transferase</keyword>
<keyword evidence="11" id="KW-1185">Reference proteome</keyword>
<dbReference type="GO" id="GO:0032259">
    <property type="term" value="P:methylation"/>
    <property type="evidence" value="ECO:0007669"/>
    <property type="project" value="UniProtKB-KW"/>
</dbReference>
<dbReference type="Pfam" id="PF02310">
    <property type="entry name" value="B12-binding"/>
    <property type="match status" value="1"/>
</dbReference>
<dbReference type="SFLD" id="SFLDG01082">
    <property type="entry name" value="B12-binding_domain_containing"/>
    <property type="match status" value="1"/>
</dbReference>
<sequence length="466" mass="53199">MNILLILPYDRVYRYQGLISRIAPYMPLTLMTLAALVPEELHAEIELVDEGVQPPCNGQKRYDVVGITCLTSSAPRAYELAKFWREHGAFVVLGGAHVSMMSEEAARHADAIVVGPGETSWPQLLRDWRSGTPQKIYAAEYPEQLSSPFPKRNLQRKHAHFLAAPPVLVNRGCQNTCHYCSIPALYNRISVNRPIDEVIEDIKRLKAKNILLFASTLSADKAYASELFEALIPLRIKWSSADTIDVAEDRAYLDLMVRSGCEGLLIGFESFGQQSLNTVGKRCNQVQRYRESVQTLHQYGLTVLGCFMLGFDHDTPDMLYQMPQLVDNIGVDVARYAIVTPFPGTPLFRRLKQEGRIFTEDWSWYDSGHVVFRPQHMLPETLQQAYYDIWRATYRLPRVLTRVYTAASHRGMILAAGLGIRLYANKLRDHAYLDFLRTINSNPEIQRRNTLCELPLFRQRTERGTF</sequence>
<dbReference type="InterPro" id="IPR023404">
    <property type="entry name" value="rSAM_horseshoe"/>
</dbReference>
<evidence type="ECO:0000259" key="9">
    <source>
        <dbReference type="PROSITE" id="PS51918"/>
    </source>
</evidence>
<evidence type="ECO:0000313" key="10">
    <source>
        <dbReference type="EMBL" id="GAK53239.1"/>
    </source>
</evidence>
<organism evidence="10">
    <name type="scientific">Candidatus Moduliflexus flocculans</name>
    <dbReference type="NCBI Taxonomy" id="1499966"/>
    <lineage>
        <taxon>Bacteria</taxon>
        <taxon>Candidatus Moduliflexota</taxon>
        <taxon>Candidatus Moduliflexia</taxon>
        <taxon>Candidatus Moduliflexales</taxon>
        <taxon>Candidatus Moduliflexaceae</taxon>
    </lineage>
</organism>
<dbReference type="GO" id="GO:0005829">
    <property type="term" value="C:cytosol"/>
    <property type="evidence" value="ECO:0007669"/>
    <property type="project" value="TreeGrafter"/>
</dbReference>
<dbReference type="Gene3D" id="3.80.30.20">
    <property type="entry name" value="tm_1862 like domain"/>
    <property type="match status" value="1"/>
</dbReference>
<evidence type="ECO:0000256" key="5">
    <source>
        <dbReference type="ARBA" id="ARBA00022723"/>
    </source>
</evidence>
<dbReference type="CDD" id="cd02068">
    <property type="entry name" value="radical_SAM_B12_BD"/>
    <property type="match status" value="1"/>
</dbReference>